<gene>
    <name evidence="1" type="ORF">ERS852574_00246</name>
</gene>
<reference evidence="1 2" key="1">
    <citation type="submission" date="2015-09" db="EMBL/GenBank/DDBJ databases">
        <authorList>
            <consortium name="Pathogen Informatics"/>
        </authorList>
    </citation>
    <scope>NUCLEOTIDE SEQUENCE [LARGE SCALE GENOMIC DNA]</scope>
    <source>
        <strain evidence="1 2">2789STDY5834962</strain>
    </source>
</reference>
<evidence type="ECO:0000313" key="2">
    <source>
        <dbReference type="Proteomes" id="UP000095727"/>
    </source>
</evidence>
<organism evidence="1 2">
    <name type="scientific">Coprococcus comes</name>
    <dbReference type="NCBI Taxonomy" id="410072"/>
    <lineage>
        <taxon>Bacteria</taxon>
        <taxon>Bacillati</taxon>
        <taxon>Bacillota</taxon>
        <taxon>Clostridia</taxon>
        <taxon>Lachnospirales</taxon>
        <taxon>Lachnospiraceae</taxon>
        <taxon>Coprococcus</taxon>
    </lineage>
</organism>
<dbReference type="AlphaFoldDB" id="A0A173R2T6"/>
<accession>A0A173R2T6</accession>
<dbReference type="Proteomes" id="UP000095727">
    <property type="component" value="Unassembled WGS sequence"/>
</dbReference>
<sequence>MKKGYVGLLACASGILIGLGISRLDLTGYLEKTQEQEYHPVERKVPESVESKLKDPKQCWLCGSDERSMMDYFRKFDDLGVICTNHWYVMDMHIRNHDEDGNLTGPQGNGHMGYTGTGEGDCFFHTEQMSDYGISEVSVDYGEDSIFDVKKVQNHLCQECLDKLVESMEVFCEETQKPKPRDLVLVDFQTLELYAIQEHNAGYFIRDYYVEIESEEDGVEVKAFYCPKLNNGKKDGE</sequence>
<protein>
    <submittedName>
        <fullName evidence="1">Uncharacterized protein</fullName>
    </submittedName>
</protein>
<name>A0A173R2T6_9FIRM</name>
<proteinExistence type="predicted"/>
<dbReference type="RefSeq" id="WP_055155556.1">
    <property type="nucleotide sequence ID" value="NZ_CYXR01000002.1"/>
</dbReference>
<evidence type="ECO:0000313" key="1">
    <source>
        <dbReference type="EMBL" id="CUM72203.1"/>
    </source>
</evidence>
<dbReference type="EMBL" id="CYXR01000002">
    <property type="protein sequence ID" value="CUM72203.1"/>
    <property type="molecule type" value="Genomic_DNA"/>
</dbReference>